<evidence type="ECO:0000256" key="6">
    <source>
        <dbReference type="SAM" id="Phobius"/>
    </source>
</evidence>
<dbReference type="InterPro" id="IPR050930">
    <property type="entry name" value="MFS_Vesicular_Transporter"/>
</dbReference>
<keyword evidence="5 6" id="KW-0472">Membrane</keyword>
<dbReference type="InterPro" id="IPR036259">
    <property type="entry name" value="MFS_trans_sf"/>
</dbReference>
<gene>
    <name evidence="7" type="ORF">LARSCL_LOCUS22271</name>
</gene>
<dbReference type="AlphaFoldDB" id="A0AAV2BXJ1"/>
<keyword evidence="4 6" id="KW-1133">Transmembrane helix</keyword>
<dbReference type="GO" id="GO:0016020">
    <property type="term" value="C:membrane"/>
    <property type="evidence" value="ECO:0007669"/>
    <property type="project" value="UniProtKB-SubCell"/>
</dbReference>
<feature type="transmembrane region" description="Helical" evidence="6">
    <location>
        <begin position="246"/>
        <end position="267"/>
    </location>
</feature>
<keyword evidence="2" id="KW-0813">Transport</keyword>
<keyword evidence="8" id="KW-1185">Reference proteome</keyword>
<dbReference type="PANTHER" id="PTHR23506">
    <property type="entry name" value="GH10249P"/>
    <property type="match status" value="1"/>
</dbReference>
<dbReference type="Proteomes" id="UP001497382">
    <property type="component" value="Unassembled WGS sequence"/>
</dbReference>
<feature type="transmembrane region" description="Helical" evidence="6">
    <location>
        <begin position="74"/>
        <end position="96"/>
    </location>
</feature>
<dbReference type="Pfam" id="PF07690">
    <property type="entry name" value="MFS_1"/>
    <property type="match status" value="1"/>
</dbReference>
<sequence>MSNGRSSSRRVTLPDEFPPRPTSMLRNELLRMNSKMEKKETYSLVLLCCAYFLYGSSLGLYGPLYPEQAKIHGVATYVYGPAMAVQYLTALLFYPLACRMVPSINCSLAVSIGLFITGVCKVLFGTLSLVADDLPFILLSYGIQIMEGIGFGILLASTCIIIFSQITEKTRRNRGIIRSLFILGISISPICGEAIYKAFNFSVPFYGIGILLCLSALLFIFMLPEPDQRLSIQEIPLVSWAKRPRMLIYFLVIFSTFNYISFLTVTLEPYLRQFHLSKLFLGVLFSIPAFSCGLTAPGWTWVSKKGINSVLLICISSFLIFASLLLIGPPPFIRLDLTLANVSSALLLCGVGTGGKLACVVYTADRDLRSRQSLNGPQEALIIPTIFGFGALLGCFTGSFIAGFAYFYLGMGEAIYVLFGLEVVTVAVSFVFAFTRNYRSPRNLASSDERLPILES</sequence>
<proteinExistence type="predicted"/>
<keyword evidence="3 6" id="KW-0812">Transmembrane</keyword>
<feature type="transmembrane region" description="Helical" evidence="6">
    <location>
        <begin position="414"/>
        <end position="434"/>
    </location>
</feature>
<dbReference type="Gene3D" id="1.20.1250.20">
    <property type="entry name" value="MFS general substrate transporter like domains"/>
    <property type="match status" value="2"/>
</dbReference>
<dbReference type="PANTHER" id="PTHR23506:SF26">
    <property type="entry name" value="MFS-TYPE TRANSPORTER SLC18B1"/>
    <property type="match status" value="1"/>
</dbReference>
<evidence type="ECO:0000256" key="5">
    <source>
        <dbReference type="ARBA" id="ARBA00023136"/>
    </source>
</evidence>
<feature type="transmembrane region" description="Helical" evidence="6">
    <location>
        <begin position="309"/>
        <end position="327"/>
    </location>
</feature>
<name>A0AAV2BXJ1_9ARAC</name>
<dbReference type="EMBL" id="CAXIEN010000609">
    <property type="protein sequence ID" value="CAL1301031.1"/>
    <property type="molecule type" value="Genomic_DNA"/>
</dbReference>
<feature type="transmembrane region" description="Helical" evidence="6">
    <location>
        <begin position="108"/>
        <end position="130"/>
    </location>
</feature>
<comment type="subcellular location">
    <subcellularLocation>
        <location evidence="1">Membrane</location>
        <topology evidence="1">Multi-pass membrane protein</topology>
    </subcellularLocation>
</comment>
<feature type="transmembrane region" description="Helical" evidence="6">
    <location>
        <begin position="205"/>
        <end position="225"/>
    </location>
</feature>
<evidence type="ECO:0000256" key="3">
    <source>
        <dbReference type="ARBA" id="ARBA00022692"/>
    </source>
</evidence>
<feature type="transmembrane region" description="Helical" evidence="6">
    <location>
        <begin position="136"/>
        <end position="163"/>
    </location>
</feature>
<feature type="transmembrane region" description="Helical" evidence="6">
    <location>
        <begin position="339"/>
        <end position="364"/>
    </location>
</feature>
<feature type="transmembrane region" description="Helical" evidence="6">
    <location>
        <begin position="175"/>
        <end position="199"/>
    </location>
</feature>
<organism evidence="7 8">
    <name type="scientific">Larinioides sclopetarius</name>
    <dbReference type="NCBI Taxonomy" id="280406"/>
    <lineage>
        <taxon>Eukaryota</taxon>
        <taxon>Metazoa</taxon>
        <taxon>Ecdysozoa</taxon>
        <taxon>Arthropoda</taxon>
        <taxon>Chelicerata</taxon>
        <taxon>Arachnida</taxon>
        <taxon>Araneae</taxon>
        <taxon>Araneomorphae</taxon>
        <taxon>Entelegynae</taxon>
        <taxon>Araneoidea</taxon>
        <taxon>Araneidae</taxon>
        <taxon>Larinioides</taxon>
    </lineage>
</organism>
<evidence type="ECO:0008006" key="9">
    <source>
        <dbReference type="Google" id="ProtNLM"/>
    </source>
</evidence>
<feature type="transmembrane region" description="Helical" evidence="6">
    <location>
        <begin position="41"/>
        <end position="62"/>
    </location>
</feature>
<dbReference type="InterPro" id="IPR011701">
    <property type="entry name" value="MFS"/>
</dbReference>
<comment type="caution">
    <text evidence="7">The sequence shown here is derived from an EMBL/GenBank/DDBJ whole genome shotgun (WGS) entry which is preliminary data.</text>
</comment>
<evidence type="ECO:0000313" key="8">
    <source>
        <dbReference type="Proteomes" id="UP001497382"/>
    </source>
</evidence>
<dbReference type="SUPFAM" id="SSF103473">
    <property type="entry name" value="MFS general substrate transporter"/>
    <property type="match status" value="1"/>
</dbReference>
<evidence type="ECO:0000313" key="7">
    <source>
        <dbReference type="EMBL" id="CAL1301031.1"/>
    </source>
</evidence>
<feature type="transmembrane region" description="Helical" evidence="6">
    <location>
        <begin position="279"/>
        <end position="302"/>
    </location>
</feature>
<dbReference type="GO" id="GO:0022857">
    <property type="term" value="F:transmembrane transporter activity"/>
    <property type="evidence" value="ECO:0007669"/>
    <property type="project" value="InterPro"/>
</dbReference>
<feature type="transmembrane region" description="Helical" evidence="6">
    <location>
        <begin position="385"/>
        <end position="408"/>
    </location>
</feature>
<evidence type="ECO:0000256" key="2">
    <source>
        <dbReference type="ARBA" id="ARBA00022448"/>
    </source>
</evidence>
<evidence type="ECO:0000256" key="1">
    <source>
        <dbReference type="ARBA" id="ARBA00004141"/>
    </source>
</evidence>
<protein>
    <recommendedName>
        <fullName evidence="9">Major facilitator superfamily (MFS) profile domain-containing protein</fullName>
    </recommendedName>
</protein>
<reference evidence="7 8" key="1">
    <citation type="submission" date="2024-04" db="EMBL/GenBank/DDBJ databases">
        <authorList>
            <person name="Rising A."/>
            <person name="Reimegard J."/>
            <person name="Sonavane S."/>
            <person name="Akerstrom W."/>
            <person name="Nylinder S."/>
            <person name="Hedman E."/>
            <person name="Kallberg Y."/>
        </authorList>
    </citation>
    <scope>NUCLEOTIDE SEQUENCE [LARGE SCALE GENOMIC DNA]</scope>
</reference>
<accession>A0AAV2BXJ1</accession>
<evidence type="ECO:0000256" key="4">
    <source>
        <dbReference type="ARBA" id="ARBA00022989"/>
    </source>
</evidence>